<reference evidence="1" key="2">
    <citation type="submission" date="2012-12" db="EMBL/GenBank/DDBJ databases">
        <authorList>
            <consortium name="WormBase Consortium"/>
            <person name="Ghedin E."/>
            <person name="Paulini M."/>
        </authorList>
    </citation>
    <scope>NUCLEOTIDE SEQUENCE</scope>
    <source>
        <strain evidence="1">FR3</strain>
    </source>
</reference>
<proteinExistence type="predicted"/>
<reference evidence="1" key="1">
    <citation type="journal article" date="2007" name="Science">
        <title>Draft genome of the filarial nematode parasite Brugia malayi.</title>
        <authorList>
            <person name="Ghedin E."/>
            <person name="Wang S."/>
            <person name="Spiro D."/>
            <person name="Caler E."/>
            <person name="Zhao Q."/>
            <person name="Crabtree J."/>
            <person name="Allen J.E."/>
            <person name="Delcher A.L."/>
            <person name="Guiliano D.B."/>
            <person name="Miranda-Saavedra D."/>
            <person name="Angiuoli S.V."/>
            <person name="Creasy T."/>
            <person name="Amedeo P."/>
            <person name="Haas B."/>
            <person name="El-Sayed N.M."/>
            <person name="Wortman J.R."/>
            <person name="Feldblyum T."/>
            <person name="Tallon L."/>
            <person name="Schatz M."/>
            <person name="Shumway M."/>
            <person name="Koo H."/>
            <person name="Salzberg S.L."/>
            <person name="Schobel S."/>
            <person name="Pertea M."/>
            <person name="Pop M."/>
            <person name="White O."/>
            <person name="Barton G.J."/>
            <person name="Carlow C.K."/>
            <person name="Crawford M.J."/>
            <person name="Daub J."/>
            <person name="Dimmic M.W."/>
            <person name="Estes C.F."/>
            <person name="Foster J.M."/>
            <person name="Ganatra M."/>
            <person name="Gregory W.F."/>
            <person name="Johnson N.M."/>
            <person name="Jin J."/>
            <person name="Komuniecki R."/>
            <person name="Korf I."/>
            <person name="Kumar S."/>
            <person name="Laney S."/>
            <person name="Li B.W."/>
            <person name="Li W."/>
            <person name="Lindblom T.H."/>
            <person name="Lustigman S."/>
            <person name="Ma D."/>
            <person name="Maina C.V."/>
            <person name="Martin D.M."/>
            <person name="McCarter J.P."/>
            <person name="McReynolds L."/>
            <person name="Mitreva M."/>
            <person name="Nutman T.B."/>
            <person name="Parkinson J."/>
            <person name="Peregrin-Alvarez J.M."/>
            <person name="Poole C."/>
            <person name="Ren Q."/>
            <person name="Saunders L."/>
            <person name="Sluder A.E."/>
            <person name="Smith K."/>
            <person name="Stanke M."/>
            <person name="Unnasch T.R."/>
            <person name="Ware J."/>
            <person name="Wei A.D."/>
            <person name="Weil G."/>
            <person name="Williams D.J."/>
            <person name="Zhang Y."/>
            <person name="Williams S.A."/>
            <person name="Fraser-Liggett C."/>
            <person name="Slatko B."/>
            <person name="Blaxter M.L."/>
            <person name="Scott A.L."/>
        </authorList>
    </citation>
    <scope>NUCLEOTIDE SEQUENCE</scope>
    <source>
        <strain evidence="1">FR3</strain>
    </source>
</reference>
<dbReference type="AlphaFoldDB" id="A0A1I9GE85"/>
<gene>
    <name evidence="1" type="primary">Bm1527</name>
    <name evidence="1" type="ORF">BM_Bm1527</name>
</gene>
<sequence length="59" mass="6593">MMHRDNVTWWSDSPGSFGELSQGAEIYRECLSITRITDATQQALVEKDGRSTSSSSKLK</sequence>
<evidence type="ECO:0000313" key="1">
    <source>
        <dbReference type="EMBL" id="CTP81504.1"/>
    </source>
</evidence>
<accession>A0A1I9GE85</accession>
<organism evidence="1">
    <name type="scientific">Brugia malayi</name>
    <name type="common">Filarial nematode worm</name>
    <dbReference type="NCBI Taxonomy" id="6279"/>
    <lineage>
        <taxon>Eukaryota</taxon>
        <taxon>Metazoa</taxon>
        <taxon>Ecdysozoa</taxon>
        <taxon>Nematoda</taxon>
        <taxon>Chromadorea</taxon>
        <taxon>Rhabditida</taxon>
        <taxon>Spirurina</taxon>
        <taxon>Spiruromorpha</taxon>
        <taxon>Filarioidea</taxon>
        <taxon>Onchocercidae</taxon>
        <taxon>Brugia</taxon>
    </lineage>
</organism>
<dbReference type="EMBL" id="LN857020">
    <property type="protein sequence ID" value="CTP81504.1"/>
    <property type="molecule type" value="Genomic_DNA"/>
</dbReference>
<name>A0A1I9GE85_BRUMA</name>
<protein>
    <submittedName>
        <fullName evidence="1">Bm1527</fullName>
    </submittedName>
</protein>